<dbReference type="InterPro" id="IPR037682">
    <property type="entry name" value="TonB_C"/>
</dbReference>
<evidence type="ECO:0000256" key="6">
    <source>
        <dbReference type="ARBA" id="ARBA00022692"/>
    </source>
</evidence>
<keyword evidence="4" id="KW-1003">Cell membrane</keyword>
<keyword evidence="6 11" id="KW-0812">Transmembrane</keyword>
<evidence type="ECO:0000256" key="9">
    <source>
        <dbReference type="ARBA" id="ARBA00023136"/>
    </source>
</evidence>
<organism evidence="14">
    <name type="scientific">Granulicella tundricola (strain ATCC BAA-1859 / DSM 23138 / MP5ACTX9)</name>
    <dbReference type="NCBI Taxonomy" id="1198114"/>
    <lineage>
        <taxon>Bacteria</taxon>
        <taxon>Pseudomonadati</taxon>
        <taxon>Acidobacteriota</taxon>
        <taxon>Terriglobia</taxon>
        <taxon>Terriglobales</taxon>
        <taxon>Acidobacteriaceae</taxon>
        <taxon>Granulicella</taxon>
    </lineage>
</organism>
<dbReference type="PaxDb" id="1198114-AciX9_2467"/>
<dbReference type="eggNOG" id="COG0810">
    <property type="taxonomic scope" value="Bacteria"/>
</dbReference>
<evidence type="ECO:0000256" key="3">
    <source>
        <dbReference type="ARBA" id="ARBA00022448"/>
    </source>
</evidence>
<comment type="similarity">
    <text evidence="2">Belongs to the TonB family.</text>
</comment>
<evidence type="ECO:0000256" key="7">
    <source>
        <dbReference type="ARBA" id="ARBA00022927"/>
    </source>
</evidence>
<dbReference type="PRINTS" id="PR01374">
    <property type="entry name" value="TONBPROTEIN"/>
</dbReference>
<feature type="domain" description="TonB C-terminal" evidence="12">
    <location>
        <begin position="161"/>
        <end position="250"/>
    </location>
</feature>
<keyword evidence="8 11" id="KW-1133">Transmembrane helix</keyword>
<keyword evidence="5" id="KW-0997">Cell inner membrane</keyword>
<proteinExistence type="inferred from homology"/>
<feature type="region of interest" description="Disordered" evidence="10">
    <location>
        <begin position="74"/>
        <end position="97"/>
    </location>
</feature>
<dbReference type="GO" id="GO:0030288">
    <property type="term" value="C:outer membrane-bounded periplasmic space"/>
    <property type="evidence" value="ECO:0007669"/>
    <property type="project" value="InterPro"/>
</dbReference>
<dbReference type="PANTHER" id="PTHR33446">
    <property type="entry name" value="PROTEIN TONB-RELATED"/>
    <property type="match status" value="1"/>
</dbReference>
<dbReference type="InterPro" id="IPR003538">
    <property type="entry name" value="TonB"/>
</dbReference>
<dbReference type="PROSITE" id="PS52015">
    <property type="entry name" value="TONB_CTD"/>
    <property type="match status" value="1"/>
</dbReference>
<evidence type="ECO:0000259" key="12">
    <source>
        <dbReference type="PROSITE" id="PS52015"/>
    </source>
</evidence>
<dbReference type="Pfam" id="PF03544">
    <property type="entry name" value="TonB_C"/>
    <property type="match status" value="1"/>
</dbReference>
<feature type="compositionally biased region" description="Low complexity" evidence="10">
    <location>
        <begin position="78"/>
        <end position="90"/>
    </location>
</feature>
<dbReference type="Gene3D" id="3.30.1150.10">
    <property type="match status" value="1"/>
</dbReference>
<sequence length="250" mass="25560">MFPDRTLFDDSLFSSAPTQISKTKKWATTAAIAAQIAILALILIAPLLHPATLAMAMTGPTVILANPPRPIPKPIPVKPAEATHTSTTPSSPSPAQPAALLARSYGHIIPGIPPDEPSLAPIGSTNTMGTPTGIASGIPSISGGGATVVKAASPQKVRLSSGVTSGMLLTPIHPTYPPIARAAHQEGTVVLTATIDKTGKIVGLQVTSGPAMLRSSALEAVSAAHYKPYLLNGDPTEVETTISVIFHLGS</sequence>
<evidence type="ECO:0000256" key="1">
    <source>
        <dbReference type="ARBA" id="ARBA00004383"/>
    </source>
</evidence>
<dbReference type="Proteomes" id="UP000000343">
    <property type="component" value="Chromosome"/>
</dbReference>
<name>E8X5F3_GRATM</name>
<dbReference type="GO" id="GO:0005886">
    <property type="term" value="C:plasma membrane"/>
    <property type="evidence" value="ECO:0007669"/>
    <property type="project" value="UniProtKB-SubCell"/>
</dbReference>
<keyword evidence="3" id="KW-0813">Transport</keyword>
<dbReference type="SUPFAM" id="SSF74653">
    <property type="entry name" value="TolA/TonB C-terminal domain"/>
    <property type="match status" value="1"/>
</dbReference>
<gene>
    <name evidence="13" type="ordered locus">AciX9_2467</name>
</gene>
<keyword evidence="14" id="KW-1185">Reference proteome</keyword>
<keyword evidence="9 11" id="KW-0472">Membrane</keyword>
<evidence type="ECO:0000313" key="14">
    <source>
        <dbReference type="Proteomes" id="UP000000343"/>
    </source>
</evidence>
<keyword evidence="7" id="KW-0653">Protein transport</keyword>
<dbReference type="AlphaFoldDB" id="E8X5F3"/>
<dbReference type="GO" id="GO:0055085">
    <property type="term" value="P:transmembrane transport"/>
    <property type="evidence" value="ECO:0007669"/>
    <property type="project" value="InterPro"/>
</dbReference>
<dbReference type="NCBIfam" id="TIGR01352">
    <property type="entry name" value="tonB_Cterm"/>
    <property type="match status" value="1"/>
</dbReference>
<dbReference type="STRING" id="1198114.AciX9_2467"/>
<protein>
    <submittedName>
        <fullName evidence="13">TonB family protein</fullName>
    </submittedName>
</protein>
<dbReference type="RefSeq" id="WP_013580816.1">
    <property type="nucleotide sequence ID" value="NC_015064.1"/>
</dbReference>
<accession>E8X5F3</accession>
<evidence type="ECO:0000313" key="13">
    <source>
        <dbReference type="EMBL" id="ADW69500.1"/>
    </source>
</evidence>
<dbReference type="HOGENOM" id="CLU_1133161_0_0_0"/>
<evidence type="ECO:0000256" key="4">
    <source>
        <dbReference type="ARBA" id="ARBA00022475"/>
    </source>
</evidence>
<evidence type="ECO:0000256" key="2">
    <source>
        <dbReference type="ARBA" id="ARBA00006555"/>
    </source>
</evidence>
<dbReference type="GO" id="GO:0031992">
    <property type="term" value="F:energy transducer activity"/>
    <property type="evidence" value="ECO:0007669"/>
    <property type="project" value="InterPro"/>
</dbReference>
<dbReference type="GO" id="GO:0015891">
    <property type="term" value="P:siderophore transport"/>
    <property type="evidence" value="ECO:0007669"/>
    <property type="project" value="InterPro"/>
</dbReference>
<evidence type="ECO:0000256" key="11">
    <source>
        <dbReference type="SAM" id="Phobius"/>
    </source>
</evidence>
<dbReference type="InterPro" id="IPR051045">
    <property type="entry name" value="TonB-dependent_transducer"/>
</dbReference>
<reference evidence="14" key="1">
    <citation type="submission" date="2011-01" db="EMBL/GenBank/DDBJ databases">
        <title>Complete sequence of chromosome of Acidobacterium sp. MP5ACTX9.</title>
        <authorList>
            <consortium name="US DOE Joint Genome Institute"/>
            <person name="Lucas S."/>
            <person name="Copeland A."/>
            <person name="Lapidus A."/>
            <person name="Cheng J.-F."/>
            <person name="Goodwin L."/>
            <person name="Pitluck S."/>
            <person name="Teshima H."/>
            <person name="Detter J.C."/>
            <person name="Han C."/>
            <person name="Tapia R."/>
            <person name="Land M."/>
            <person name="Hauser L."/>
            <person name="Kyrpides N."/>
            <person name="Ivanova N."/>
            <person name="Ovchinnikova G."/>
            <person name="Pagani I."/>
            <person name="Rawat S.R."/>
            <person name="Mannisto M."/>
            <person name="Haggblom M.M."/>
            <person name="Woyke T."/>
        </authorList>
    </citation>
    <scope>NUCLEOTIDE SEQUENCE [LARGE SCALE GENOMIC DNA]</scope>
    <source>
        <strain evidence="14">MP5ACTX9</strain>
    </source>
</reference>
<dbReference type="GO" id="GO:0015031">
    <property type="term" value="P:protein transport"/>
    <property type="evidence" value="ECO:0007669"/>
    <property type="project" value="UniProtKB-KW"/>
</dbReference>
<dbReference type="KEGG" id="acm:AciX9_2467"/>
<feature type="transmembrane region" description="Helical" evidence="11">
    <location>
        <begin position="26"/>
        <end position="48"/>
    </location>
</feature>
<evidence type="ECO:0000256" key="10">
    <source>
        <dbReference type="SAM" id="MobiDB-lite"/>
    </source>
</evidence>
<evidence type="ECO:0000256" key="8">
    <source>
        <dbReference type="ARBA" id="ARBA00022989"/>
    </source>
</evidence>
<comment type="subcellular location">
    <subcellularLocation>
        <location evidence="1">Cell inner membrane</location>
        <topology evidence="1">Single-pass membrane protein</topology>
        <orientation evidence="1">Periplasmic side</orientation>
    </subcellularLocation>
</comment>
<dbReference type="EMBL" id="CP002480">
    <property type="protein sequence ID" value="ADW69500.1"/>
    <property type="molecule type" value="Genomic_DNA"/>
</dbReference>
<dbReference type="InterPro" id="IPR006260">
    <property type="entry name" value="TonB/TolA_C"/>
</dbReference>
<evidence type="ECO:0000256" key="5">
    <source>
        <dbReference type="ARBA" id="ARBA00022519"/>
    </source>
</evidence>